<sequence>MAVRLLITACLLFVLFRGVFAAYRFGHDVFYQQSVEAAPGRDIDVRIPEGQSTEETAKQLKELGLIRDTWAFRVQSLFLGRKVRAGEYRLNTSETIDEMLELLSTAPEKRRSGKS</sequence>
<organism evidence="7 8">
    <name type="scientific">Stomatobaculum longum</name>
    <dbReference type="NCBI Taxonomy" id="796942"/>
    <lineage>
        <taxon>Bacteria</taxon>
        <taxon>Bacillati</taxon>
        <taxon>Bacillota</taxon>
        <taxon>Clostridia</taxon>
        <taxon>Lachnospirales</taxon>
        <taxon>Lachnospiraceae</taxon>
        <taxon>Stomatobaculum</taxon>
    </lineage>
</organism>
<keyword evidence="8" id="KW-1185">Reference proteome</keyword>
<dbReference type="Gene3D" id="3.30.1490.480">
    <property type="entry name" value="Endolytic murein transglycosylase"/>
    <property type="match status" value="1"/>
</dbReference>
<dbReference type="EMBL" id="AGEL01000006">
    <property type="protein sequence ID" value="EHO17120.1"/>
    <property type="molecule type" value="Genomic_DNA"/>
</dbReference>
<evidence type="ECO:0000313" key="7">
    <source>
        <dbReference type="EMBL" id="EHO17120.1"/>
    </source>
</evidence>
<keyword evidence="1" id="KW-1003">Cell membrane</keyword>
<dbReference type="RefSeq" id="WP_009532552.1">
    <property type="nucleotide sequence ID" value="NZ_CAJPPX010000040.1"/>
</dbReference>
<accession>A0A930D8V7</accession>
<reference evidence="7 8" key="1">
    <citation type="submission" date="2011-10" db="EMBL/GenBank/DDBJ databases">
        <title>The Genome Sequence of Lachnospiraceae bacterium ACC2.</title>
        <authorList>
            <consortium name="The Broad Institute Genome Sequencing Platform"/>
            <person name="Earl A."/>
            <person name="Ward D."/>
            <person name="Feldgarden M."/>
            <person name="Gevers D."/>
            <person name="Sizova M."/>
            <person name="Hazen A."/>
            <person name="Epstein S."/>
            <person name="Young S.K."/>
            <person name="Zeng Q."/>
            <person name="Gargeya S."/>
            <person name="Fitzgerald M."/>
            <person name="Haas B."/>
            <person name="Abouelleil A."/>
            <person name="Alvarado L."/>
            <person name="Arachchi H.M."/>
            <person name="Berlin A."/>
            <person name="Brown A."/>
            <person name="Chapman S.B."/>
            <person name="Chen Z."/>
            <person name="Dunbar C."/>
            <person name="Freedman E."/>
            <person name="Gearin G."/>
            <person name="Goldberg J."/>
            <person name="Griggs A."/>
            <person name="Gujja S."/>
            <person name="Heiman D."/>
            <person name="Howarth C."/>
            <person name="Larson L."/>
            <person name="Lui A."/>
            <person name="MacDonald P.J.P."/>
            <person name="Montmayeur A."/>
            <person name="Murphy C."/>
            <person name="Neiman D."/>
            <person name="Pearson M."/>
            <person name="Priest M."/>
            <person name="Roberts A."/>
            <person name="Saif S."/>
            <person name="Shea T."/>
            <person name="Shenoy N."/>
            <person name="Sisk P."/>
            <person name="Stolte C."/>
            <person name="Sykes S."/>
            <person name="Wortman J."/>
            <person name="Nusbaum C."/>
            <person name="Birren B."/>
        </authorList>
    </citation>
    <scope>NUCLEOTIDE SEQUENCE [LARGE SCALE GENOMIC DNA]</scope>
    <source>
        <strain evidence="7 8">ACC2</strain>
    </source>
</reference>
<dbReference type="GeneID" id="86940496"/>
<keyword evidence="6" id="KW-0961">Cell wall biogenesis/degradation</keyword>
<evidence type="ECO:0000256" key="4">
    <source>
        <dbReference type="ARBA" id="ARBA00023136"/>
    </source>
</evidence>
<dbReference type="Pfam" id="PF02618">
    <property type="entry name" value="YceG"/>
    <property type="match status" value="1"/>
</dbReference>
<evidence type="ECO:0000256" key="2">
    <source>
        <dbReference type="ARBA" id="ARBA00022692"/>
    </source>
</evidence>
<dbReference type="Proteomes" id="UP000018466">
    <property type="component" value="Unassembled WGS sequence"/>
</dbReference>
<evidence type="ECO:0000256" key="6">
    <source>
        <dbReference type="ARBA" id="ARBA00023316"/>
    </source>
</evidence>
<dbReference type="PANTHER" id="PTHR30518">
    <property type="entry name" value="ENDOLYTIC MUREIN TRANSGLYCOSYLASE"/>
    <property type="match status" value="1"/>
</dbReference>
<comment type="caution">
    <text evidence="7">The sequence shown here is derived from an EMBL/GenBank/DDBJ whole genome shotgun (WGS) entry which is preliminary data.</text>
</comment>
<evidence type="ECO:0000256" key="5">
    <source>
        <dbReference type="ARBA" id="ARBA00023239"/>
    </source>
</evidence>
<keyword evidence="2" id="KW-0812">Transmembrane</keyword>
<evidence type="ECO:0000256" key="1">
    <source>
        <dbReference type="ARBA" id="ARBA00022475"/>
    </source>
</evidence>
<evidence type="ECO:0000313" key="8">
    <source>
        <dbReference type="Proteomes" id="UP000018466"/>
    </source>
</evidence>
<dbReference type="GO" id="GO:0016829">
    <property type="term" value="F:lyase activity"/>
    <property type="evidence" value="ECO:0007669"/>
    <property type="project" value="UniProtKB-KW"/>
</dbReference>
<dbReference type="OrthoDB" id="9810667at2"/>
<dbReference type="AlphaFoldDB" id="A0A930D8V7"/>
<keyword evidence="3" id="KW-1133">Transmembrane helix</keyword>
<proteinExistence type="predicted"/>
<protein>
    <submittedName>
        <fullName evidence="7">Uncharacterized protein</fullName>
    </submittedName>
</protein>
<dbReference type="GO" id="GO:0071555">
    <property type="term" value="P:cell wall organization"/>
    <property type="evidence" value="ECO:0007669"/>
    <property type="project" value="UniProtKB-KW"/>
</dbReference>
<dbReference type="PANTHER" id="PTHR30518:SF2">
    <property type="entry name" value="ENDOLYTIC MUREIN TRANSGLYCOSYLASE"/>
    <property type="match status" value="1"/>
</dbReference>
<name>A0A930D8V7_9FIRM</name>
<gene>
    <name evidence="7" type="ORF">HMPREF9623_00719</name>
</gene>
<dbReference type="InterPro" id="IPR003770">
    <property type="entry name" value="MLTG-like"/>
</dbReference>
<keyword evidence="4" id="KW-0472">Membrane</keyword>
<keyword evidence="5" id="KW-0456">Lyase</keyword>
<evidence type="ECO:0000256" key="3">
    <source>
        <dbReference type="ARBA" id="ARBA00022989"/>
    </source>
</evidence>